<evidence type="ECO:0000256" key="2">
    <source>
        <dbReference type="ARBA" id="ARBA00001946"/>
    </source>
</evidence>
<feature type="domain" description="ATP-grasp" evidence="11">
    <location>
        <begin position="119"/>
        <end position="302"/>
    </location>
</feature>
<dbReference type="HAMAP" id="MF_00162">
    <property type="entry name" value="GSH_S"/>
    <property type="match status" value="1"/>
</dbReference>
<reference evidence="12 13" key="1">
    <citation type="submission" date="2016-10" db="EMBL/GenBank/DDBJ databases">
        <authorList>
            <person name="de Groot N.N."/>
        </authorList>
    </citation>
    <scope>NUCLEOTIDE SEQUENCE [LARGE SCALE GENOMIC DNA]</scope>
    <source>
        <strain evidence="12 13">OK461</strain>
    </source>
</reference>
<dbReference type="Pfam" id="PF02955">
    <property type="entry name" value="GSH-S_ATP"/>
    <property type="match status" value="1"/>
</dbReference>
<keyword evidence="6 10" id="KW-0547">Nucleotide-binding</keyword>
<dbReference type="InterPro" id="IPR004218">
    <property type="entry name" value="GSHS_ATP-bd"/>
</dbReference>
<evidence type="ECO:0000313" key="13">
    <source>
        <dbReference type="Proteomes" id="UP000181942"/>
    </source>
</evidence>
<gene>
    <name evidence="10" type="primary">gshB</name>
    <name evidence="12" type="ORF">SAMN02787118_12685</name>
</gene>
<dbReference type="PANTHER" id="PTHR21621:SF4">
    <property type="entry name" value="GLUTATHIONE SYNTHETASE"/>
    <property type="match status" value="1"/>
</dbReference>
<evidence type="ECO:0000256" key="1">
    <source>
        <dbReference type="ARBA" id="ARBA00001936"/>
    </source>
</evidence>
<dbReference type="GO" id="GO:0046872">
    <property type="term" value="F:metal ion binding"/>
    <property type="evidence" value="ECO:0007669"/>
    <property type="project" value="UniProtKB-KW"/>
</dbReference>
<evidence type="ECO:0000256" key="3">
    <source>
        <dbReference type="ARBA" id="ARBA00022598"/>
    </source>
</evidence>
<evidence type="ECO:0000256" key="8">
    <source>
        <dbReference type="ARBA" id="ARBA00022842"/>
    </source>
</evidence>
<keyword evidence="4 10" id="KW-0317">Glutathione biosynthesis</keyword>
<dbReference type="InterPro" id="IPR013815">
    <property type="entry name" value="ATP_grasp_subdomain_1"/>
</dbReference>
<comment type="pathway">
    <text evidence="10">Sulfur metabolism; glutathione biosynthesis; glutathione from L-cysteine and L-glutamate: step 2/2.</text>
</comment>
<dbReference type="SUPFAM" id="SSF56059">
    <property type="entry name" value="Glutathione synthetase ATP-binding domain-like"/>
    <property type="match status" value="1"/>
</dbReference>
<dbReference type="GO" id="GO:0004363">
    <property type="term" value="F:glutathione synthase activity"/>
    <property type="evidence" value="ECO:0007669"/>
    <property type="project" value="UniProtKB-UniRule"/>
</dbReference>
<protein>
    <recommendedName>
        <fullName evidence="10">Glutathione synthetase</fullName>
        <ecNumber evidence="10">6.3.2.3</ecNumber>
    </recommendedName>
    <alternativeName>
        <fullName evidence="10">GSH synthetase</fullName>
        <shortName evidence="10">GSH-S</shortName>
        <shortName evidence="10">GSHase</shortName>
    </alternativeName>
    <alternativeName>
        <fullName evidence="10">Glutathione synthase</fullName>
    </alternativeName>
</protein>
<dbReference type="InterPro" id="IPR004215">
    <property type="entry name" value="GSHS_N"/>
</dbReference>
<keyword evidence="8" id="KW-0460">Magnesium</keyword>
<dbReference type="Gene3D" id="3.30.470.20">
    <property type="entry name" value="ATP-grasp fold, B domain"/>
    <property type="match status" value="1"/>
</dbReference>
<sequence length="305" mass="34104">MPLAVAVISEKLGTYASRDTTKIADEALARGHTVHEVFPDAVSQVEGRLIAKARRYTGADAAHIQERIRVDLEDMDVIHFRPNPPVDMSYLTTLYLLDRIKDQVLVINDPESIIRFPEKIFPLEFPEFTPPTLISRDVDEIRDFTDRHRDVVIKPLYEYGGRGIARVTSAAFDEELVRARLAEGSPPLVSQAFLPRITAGDKRIFFIGGDVAGAFVRIPKHGSYIANIAQGGSIHRTTITPREEELARLLGPKLVERGIYICGIDVIDDHVTEVNITSSVGFSQIEELYGEKPQIALWDFIEKTA</sequence>
<comment type="catalytic activity">
    <reaction evidence="10">
        <text>gamma-L-glutamyl-L-cysteine + glycine + ATP = glutathione + ADP + phosphate + H(+)</text>
        <dbReference type="Rhea" id="RHEA:13557"/>
        <dbReference type="ChEBI" id="CHEBI:15378"/>
        <dbReference type="ChEBI" id="CHEBI:30616"/>
        <dbReference type="ChEBI" id="CHEBI:43474"/>
        <dbReference type="ChEBI" id="CHEBI:57305"/>
        <dbReference type="ChEBI" id="CHEBI:57925"/>
        <dbReference type="ChEBI" id="CHEBI:58173"/>
        <dbReference type="ChEBI" id="CHEBI:456216"/>
        <dbReference type="EC" id="6.3.2.3"/>
    </reaction>
</comment>
<comment type="cofactor">
    <cofactor evidence="2">
        <name>Mg(2+)</name>
        <dbReference type="ChEBI" id="CHEBI:18420"/>
    </cofactor>
</comment>
<keyword evidence="7 10" id="KW-0067">ATP-binding</keyword>
<organism evidence="12 13">
    <name type="scientific">Streptomyces mirabilis</name>
    <dbReference type="NCBI Taxonomy" id="68239"/>
    <lineage>
        <taxon>Bacteria</taxon>
        <taxon>Bacillati</taxon>
        <taxon>Actinomycetota</taxon>
        <taxon>Actinomycetes</taxon>
        <taxon>Kitasatosporales</taxon>
        <taxon>Streptomycetaceae</taxon>
        <taxon>Streptomyces</taxon>
    </lineage>
</organism>
<name>A0A1I2TZ82_9ACTN</name>
<dbReference type="EC" id="6.3.2.3" evidence="10"/>
<evidence type="ECO:0000256" key="6">
    <source>
        <dbReference type="ARBA" id="ARBA00022741"/>
    </source>
</evidence>
<evidence type="ECO:0000256" key="4">
    <source>
        <dbReference type="ARBA" id="ARBA00022684"/>
    </source>
</evidence>
<dbReference type="GO" id="GO:0005737">
    <property type="term" value="C:cytoplasm"/>
    <property type="evidence" value="ECO:0007669"/>
    <property type="project" value="TreeGrafter"/>
</dbReference>
<evidence type="ECO:0000256" key="7">
    <source>
        <dbReference type="ARBA" id="ARBA00022840"/>
    </source>
</evidence>
<dbReference type="InterPro" id="IPR016185">
    <property type="entry name" value="PreATP-grasp_dom_sf"/>
</dbReference>
<evidence type="ECO:0000256" key="5">
    <source>
        <dbReference type="ARBA" id="ARBA00022723"/>
    </source>
</evidence>
<dbReference type="Proteomes" id="UP000181942">
    <property type="component" value="Unassembled WGS sequence"/>
</dbReference>
<proteinExistence type="inferred from homology"/>
<accession>A0A1I2TZ82</accession>
<dbReference type="GO" id="GO:0005524">
    <property type="term" value="F:ATP binding"/>
    <property type="evidence" value="ECO:0007669"/>
    <property type="project" value="UniProtKB-UniRule"/>
</dbReference>
<keyword evidence="9" id="KW-0464">Manganese</keyword>
<dbReference type="InterPro" id="IPR006284">
    <property type="entry name" value="Glut_synth_pro"/>
</dbReference>
<comment type="similarity">
    <text evidence="10">Belongs to the prokaryotic GSH synthase family.</text>
</comment>
<dbReference type="Gene3D" id="3.30.1490.20">
    <property type="entry name" value="ATP-grasp fold, A domain"/>
    <property type="match status" value="1"/>
</dbReference>
<evidence type="ECO:0000259" key="11">
    <source>
        <dbReference type="PROSITE" id="PS50975"/>
    </source>
</evidence>
<dbReference type="Pfam" id="PF02951">
    <property type="entry name" value="GSH-S_N"/>
    <property type="match status" value="1"/>
</dbReference>
<keyword evidence="3 10" id="KW-0436">Ligase</keyword>
<dbReference type="PANTHER" id="PTHR21621">
    <property type="entry name" value="RIBOSOMAL PROTEIN S6 MODIFICATION PROTEIN"/>
    <property type="match status" value="1"/>
</dbReference>
<dbReference type="UniPathway" id="UPA00142">
    <property type="reaction ID" value="UER00210"/>
</dbReference>
<dbReference type="RefSeq" id="WP_075032557.1">
    <property type="nucleotide sequence ID" value="NZ_FONR01000026.1"/>
</dbReference>
<dbReference type="PROSITE" id="PS50975">
    <property type="entry name" value="ATP_GRASP"/>
    <property type="match status" value="1"/>
</dbReference>
<dbReference type="AlphaFoldDB" id="A0A1I2TZ82"/>
<comment type="cofactor">
    <cofactor evidence="1">
        <name>Mn(2+)</name>
        <dbReference type="ChEBI" id="CHEBI:29035"/>
    </cofactor>
</comment>
<dbReference type="InterPro" id="IPR011761">
    <property type="entry name" value="ATP-grasp"/>
</dbReference>
<dbReference type="OrthoDB" id="9785415at2"/>
<dbReference type="EMBL" id="FONR01000026">
    <property type="protein sequence ID" value="SFG70212.1"/>
    <property type="molecule type" value="Genomic_DNA"/>
</dbReference>
<evidence type="ECO:0000256" key="9">
    <source>
        <dbReference type="ARBA" id="ARBA00023211"/>
    </source>
</evidence>
<dbReference type="Gene3D" id="3.40.50.20">
    <property type="match status" value="1"/>
</dbReference>
<evidence type="ECO:0000313" key="12">
    <source>
        <dbReference type="EMBL" id="SFG70212.1"/>
    </source>
</evidence>
<evidence type="ECO:0000256" key="10">
    <source>
        <dbReference type="HAMAP-Rule" id="MF_00162"/>
    </source>
</evidence>
<keyword evidence="5" id="KW-0479">Metal-binding</keyword>
<dbReference type="SUPFAM" id="SSF52440">
    <property type="entry name" value="PreATP-grasp domain"/>
    <property type="match status" value="1"/>
</dbReference>